<accession>A0A517SLY2</accession>
<sequence length="113" mass="12076">MCDCRTDRRGLAVRPGRPQISQVADGLVGPEARVPARDALRLTPPRVAADPEPVLPEPHDLARDVRASAVPVERALAGADVLEVQEVLRVLEALVVWDAPAAAAVAREVRPPD</sequence>
<reference evidence="1 2" key="1">
    <citation type="submission" date="2019-02" db="EMBL/GenBank/DDBJ databases">
        <title>Deep-cultivation of Planctomycetes and their phenomic and genomic characterization uncovers novel biology.</title>
        <authorList>
            <person name="Wiegand S."/>
            <person name="Jogler M."/>
            <person name="Boedeker C."/>
            <person name="Pinto D."/>
            <person name="Vollmers J."/>
            <person name="Rivas-Marin E."/>
            <person name="Kohn T."/>
            <person name="Peeters S.H."/>
            <person name="Heuer A."/>
            <person name="Rast P."/>
            <person name="Oberbeckmann S."/>
            <person name="Bunk B."/>
            <person name="Jeske O."/>
            <person name="Meyerdierks A."/>
            <person name="Storesund J.E."/>
            <person name="Kallscheuer N."/>
            <person name="Luecker S."/>
            <person name="Lage O.M."/>
            <person name="Pohl T."/>
            <person name="Merkel B.J."/>
            <person name="Hornburger P."/>
            <person name="Mueller R.-W."/>
            <person name="Bruemmer F."/>
            <person name="Labrenz M."/>
            <person name="Spormann A.M."/>
            <person name="Op den Camp H."/>
            <person name="Overmann J."/>
            <person name="Amann R."/>
            <person name="Jetten M.S.M."/>
            <person name="Mascher T."/>
            <person name="Medema M.H."/>
            <person name="Devos D.P."/>
            <person name="Kaster A.-K."/>
            <person name="Ovreas L."/>
            <person name="Rohde M."/>
            <person name="Galperin M.Y."/>
            <person name="Jogler C."/>
        </authorList>
    </citation>
    <scope>NUCLEOTIDE SEQUENCE [LARGE SCALE GENOMIC DNA]</scope>
    <source>
        <strain evidence="1 2">Pan44</strain>
    </source>
</reference>
<dbReference type="AlphaFoldDB" id="A0A517SLY2"/>
<name>A0A517SLY2_9PLAN</name>
<keyword evidence="2" id="KW-1185">Reference proteome</keyword>
<evidence type="ECO:0000313" key="2">
    <source>
        <dbReference type="Proteomes" id="UP000315700"/>
    </source>
</evidence>
<gene>
    <name evidence="1" type="ORF">Pan44_51840</name>
</gene>
<dbReference type="Proteomes" id="UP000315700">
    <property type="component" value="Chromosome"/>
</dbReference>
<dbReference type="EMBL" id="CP036271">
    <property type="protein sequence ID" value="QDT57118.1"/>
    <property type="molecule type" value="Genomic_DNA"/>
</dbReference>
<proteinExistence type="predicted"/>
<dbReference type="KEGG" id="ccos:Pan44_51840"/>
<dbReference type="InParanoid" id="A0A517SLY2"/>
<evidence type="ECO:0000313" key="1">
    <source>
        <dbReference type="EMBL" id="QDT57118.1"/>
    </source>
</evidence>
<protein>
    <submittedName>
        <fullName evidence="1">Uncharacterized protein</fullName>
    </submittedName>
</protein>
<organism evidence="1 2">
    <name type="scientific">Caulifigura coniformis</name>
    <dbReference type="NCBI Taxonomy" id="2527983"/>
    <lineage>
        <taxon>Bacteria</taxon>
        <taxon>Pseudomonadati</taxon>
        <taxon>Planctomycetota</taxon>
        <taxon>Planctomycetia</taxon>
        <taxon>Planctomycetales</taxon>
        <taxon>Planctomycetaceae</taxon>
        <taxon>Caulifigura</taxon>
    </lineage>
</organism>